<organism evidence="2 3">
    <name type="scientific">Xenoophorus captivus</name>
    <dbReference type="NCBI Taxonomy" id="1517983"/>
    <lineage>
        <taxon>Eukaryota</taxon>
        <taxon>Metazoa</taxon>
        <taxon>Chordata</taxon>
        <taxon>Craniata</taxon>
        <taxon>Vertebrata</taxon>
        <taxon>Euteleostomi</taxon>
        <taxon>Actinopterygii</taxon>
        <taxon>Neopterygii</taxon>
        <taxon>Teleostei</taxon>
        <taxon>Neoteleostei</taxon>
        <taxon>Acanthomorphata</taxon>
        <taxon>Ovalentaria</taxon>
        <taxon>Atherinomorphae</taxon>
        <taxon>Cyprinodontiformes</taxon>
        <taxon>Goodeidae</taxon>
        <taxon>Xenoophorus</taxon>
    </lineage>
</organism>
<proteinExistence type="predicted"/>
<keyword evidence="1" id="KW-0472">Membrane</keyword>
<evidence type="ECO:0000256" key="1">
    <source>
        <dbReference type="SAM" id="Phobius"/>
    </source>
</evidence>
<name>A0ABV0QNV8_9TELE</name>
<keyword evidence="1" id="KW-0812">Transmembrane</keyword>
<feature type="transmembrane region" description="Helical" evidence="1">
    <location>
        <begin position="12"/>
        <end position="34"/>
    </location>
</feature>
<evidence type="ECO:0000313" key="2">
    <source>
        <dbReference type="EMBL" id="MEQ2197523.1"/>
    </source>
</evidence>
<keyword evidence="1" id="KW-1133">Transmembrane helix</keyword>
<evidence type="ECO:0000313" key="3">
    <source>
        <dbReference type="Proteomes" id="UP001434883"/>
    </source>
</evidence>
<accession>A0ABV0QNV8</accession>
<comment type="caution">
    <text evidence="2">The sequence shown here is derived from an EMBL/GenBank/DDBJ whole genome shotgun (WGS) entry which is preliminary data.</text>
</comment>
<protein>
    <submittedName>
        <fullName evidence="2">Uncharacterized protein</fullName>
    </submittedName>
</protein>
<dbReference type="EMBL" id="JAHRIN010017778">
    <property type="protein sequence ID" value="MEQ2197523.1"/>
    <property type="molecule type" value="Genomic_DNA"/>
</dbReference>
<sequence length="100" mass="11086">MPVCPVGLSMTLPFSLSCFFVSFLIIIQYIFMFIQHSHTCPSATKHDKHCITSLDTPPSPLKMVAAALFCGEASLHQRHGNLSDLMKKLINTGESWKTSC</sequence>
<gene>
    <name evidence="2" type="ORF">XENOCAPTIV_030790</name>
</gene>
<dbReference type="Proteomes" id="UP001434883">
    <property type="component" value="Unassembled WGS sequence"/>
</dbReference>
<reference evidence="2 3" key="1">
    <citation type="submission" date="2021-06" db="EMBL/GenBank/DDBJ databases">
        <authorList>
            <person name="Palmer J.M."/>
        </authorList>
    </citation>
    <scope>NUCLEOTIDE SEQUENCE [LARGE SCALE GENOMIC DNA]</scope>
    <source>
        <strain evidence="2 3">XC_2019</strain>
        <tissue evidence="2">Muscle</tissue>
    </source>
</reference>
<keyword evidence="3" id="KW-1185">Reference proteome</keyword>